<evidence type="ECO:0000256" key="1">
    <source>
        <dbReference type="SAM" id="SignalP"/>
    </source>
</evidence>
<dbReference type="PROSITE" id="PS51257">
    <property type="entry name" value="PROKAR_LIPOPROTEIN"/>
    <property type="match status" value="1"/>
</dbReference>
<organism evidence="2 3">
    <name type="scientific">Chthoniobacter flavus Ellin428</name>
    <dbReference type="NCBI Taxonomy" id="497964"/>
    <lineage>
        <taxon>Bacteria</taxon>
        <taxon>Pseudomonadati</taxon>
        <taxon>Verrucomicrobiota</taxon>
        <taxon>Spartobacteria</taxon>
        <taxon>Chthoniobacterales</taxon>
        <taxon>Chthoniobacteraceae</taxon>
        <taxon>Chthoniobacter</taxon>
    </lineage>
</organism>
<accession>B4DCP4</accession>
<dbReference type="RefSeq" id="WP_006984001.1">
    <property type="nucleotide sequence ID" value="NZ_ABVL01000056.1"/>
</dbReference>
<protein>
    <recommendedName>
        <fullName evidence="4">Lipoprotein</fullName>
    </recommendedName>
</protein>
<dbReference type="Proteomes" id="UP000005824">
    <property type="component" value="Unassembled WGS sequence"/>
</dbReference>
<proteinExistence type="predicted"/>
<sequence length="141" mass="15266">MKRLSLRIAGALCVMVGAVACTPAASDKVVIFPDGPDPAKFFLQCDDVPGYDVLVAIAKYRKYEIRFDPRAEALCRQTKVGGLFYQPWEGGGTDVEQAAQMVVTVVYDKANLPPGDRLVFVEPTKSDPVAKVTVVSKSASR</sequence>
<feature type="chain" id="PRO_5002803145" description="Lipoprotein" evidence="1">
    <location>
        <begin position="21"/>
        <end position="141"/>
    </location>
</feature>
<keyword evidence="1" id="KW-0732">Signal</keyword>
<dbReference type="EMBL" id="ABVL01000056">
    <property type="protein sequence ID" value="EDY15792.1"/>
    <property type="molecule type" value="Genomic_DNA"/>
</dbReference>
<comment type="caution">
    <text evidence="2">The sequence shown here is derived from an EMBL/GenBank/DDBJ whole genome shotgun (WGS) entry which is preliminary data.</text>
</comment>
<keyword evidence="3" id="KW-1185">Reference proteome</keyword>
<evidence type="ECO:0008006" key="4">
    <source>
        <dbReference type="Google" id="ProtNLM"/>
    </source>
</evidence>
<name>B4DCP4_9BACT</name>
<evidence type="ECO:0000313" key="2">
    <source>
        <dbReference type="EMBL" id="EDY15792.1"/>
    </source>
</evidence>
<gene>
    <name evidence="2" type="ORF">CfE428DRAFT_6685</name>
</gene>
<feature type="signal peptide" evidence="1">
    <location>
        <begin position="1"/>
        <end position="20"/>
    </location>
</feature>
<dbReference type="InParanoid" id="B4DCP4"/>
<dbReference type="AlphaFoldDB" id="B4DCP4"/>
<dbReference type="STRING" id="497964.CfE428DRAFT_6685"/>
<reference evidence="2 3" key="1">
    <citation type="journal article" date="2011" name="J. Bacteriol.">
        <title>Genome sequence of Chthoniobacter flavus Ellin428, an aerobic heterotrophic soil bacterium.</title>
        <authorList>
            <person name="Kant R."/>
            <person name="van Passel M.W."/>
            <person name="Palva A."/>
            <person name="Lucas S."/>
            <person name="Lapidus A."/>
            <person name="Glavina Del Rio T."/>
            <person name="Dalin E."/>
            <person name="Tice H."/>
            <person name="Bruce D."/>
            <person name="Goodwin L."/>
            <person name="Pitluck S."/>
            <person name="Larimer F.W."/>
            <person name="Land M.L."/>
            <person name="Hauser L."/>
            <person name="Sangwan P."/>
            <person name="de Vos W.M."/>
            <person name="Janssen P.H."/>
            <person name="Smidt H."/>
        </authorList>
    </citation>
    <scope>NUCLEOTIDE SEQUENCE [LARGE SCALE GENOMIC DNA]</scope>
    <source>
        <strain evidence="2 3">Ellin428</strain>
    </source>
</reference>
<evidence type="ECO:0000313" key="3">
    <source>
        <dbReference type="Proteomes" id="UP000005824"/>
    </source>
</evidence>